<proteinExistence type="predicted"/>
<feature type="non-terminal residue" evidence="1">
    <location>
        <position position="122"/>
    </location>
</feature>
<feature type="non-terminal residue" evidence="1">
    <location>
        <position position="1"/>
    </location>
</feature>
<reference evidence="1" key="1">
    <citation type="journal article" date="2019" name="Sci. Rep.">
        <title>Draft genome of Tanacetum cinerariifolium, the natural source of mosquito coil.</title>
        <authorList>
            <person name="Yamashiro T."/>
            <person name="Shiraishi A."/>
            <person name="Satake H."/>
            <person name="Nakayama K."/>
        </authorList>
    </citation>
    <scope>NUCLEOTIDE SEQUENCE</scope>
</reference>
<accession>A0A699WYX1</accession>
<comment type="caution">
    <text evidence="1">The sequence shown here is derived from an EMBL/GenBank/DDBJ whole genome shotgun (WGS) entry which is preliminary data.</text>
</comment>
<name>A0A699WYX1_TANCI</name>
<gene>
    <name evidence="1" type="ORF">Tci_921693</name>
</gene>
<sequence>AQLHHASAERAEQIGRLCGVMDLGEAPTNFVEHAVGGLQVGVGHDHCELFAAVTTDVVGLAQALFQEQRQAFDHPVTHGVAVAVIDLLEVVDVQHRKAQRFVLAACAETTILKQLQNVRVVI</sequence>
<dbReference type="EMBL" id="BKCJ011746426">
    <property type="protein sequence ID" value="GFD49724.1"/>
    <property type="molecule type" value="Genomic_DNA"/>
</dbReference>
<evidence type="ECO:0000313" key="1">
    <source>
        <dbReference type="EMBL" id="GFD49724.1"/>
    </source>
</evidence>
<organism evidence="1">
    <name type="scientific">Tanacetum cinerariifolium</name>
    <name type="common">Dalmatian daisy</name>
    <name type="synonym">Chrysanthemum cinerariifolium</name>
    <dbReference type="NCBI Taxonomy" id="118510"/>
    <lineage>
        <taxon>Eukaryota</taxon>
        <taxon>Viridiplantae</taxon>
        <taxon>Streptophyta</taxon>
        <taxon>Embryophyta</taxon>
        <taxon>Tracheophyta</taxon>
        <taxon>Spermatophyta</taxon>
        <taxon>Magnoliopsida</taxon>
        <taxon>eudicotyledons</taxon>
        <taxon>Gunneridae</taxon>
        <taxon>Pentapetalae</taxon>
        <taxon>asterids</taxon>
        <taxon>campanulids</taxon>
        <taxon>Asterales</taxon>
        <taxon>Asteraceae</taxon>
        <taxon>Asteroideae</taxon>
        <taxon>Anthemideae</taxon>
        <taxon>Anthemidinae</taxon>
        <taxon>Tanacetum</taxon>
    </lineage>
</organism>
<dbReference type="AlphaFoldDB" id="A0A699WYX1"/>
<protein>
    <submittedName>
        <fullName evidence="1">Uncharacterized protein</fullName>
    </submittedName>
</protein>